<comment type="caution">
    <text evidence="1">The sequence shown here is derived from an EMBL/GenBank/DDBJ whole genome shotgun (WGS) entry which is preliminary data.</text>
</comment>
<accession>A0A392NX09</accession>
<feature type="non-terminal residue" evidence="1">
    <location>
        <position position="237"/>
    </location>
</feature>
<dbReference type="EMBL" id="LXQA010053915">
    <property type="protein sequence ID" value="MCI03982.1"/>
    <property type="molecule type" value="Genomic_DNA"/>
</dbReference>
<evidence type="ECO:0000313" key="2">
    <source>
        <dbReference type="Proteomes" id="UP000265520"/>
    </source>
</evidence>
<dbReference type="Proteomes" id="UP000265520">
    <property type="component" value="Unassembled WGS sequence"/>
</dbReference>
<evidence type="ECO:0000313" key="1">
    <source>
        <dbReference type="EMBL" id="MCI03982.1"/>
    </source>
</evidence>
<protein>
    <submittedName>
        <fullName evidence="1">Uncharacterized protein</fullName>
    </submittedName>
</protein>
<reference evidence="1 2" key="1">
    <citation type="journal article" date="2018" name="Front. Plant Sci.">
        <title>Red Clover (Trifolium pratense) and Zigzag Clover (T. medium) - A Picture of Genomic Similarities and Differences.</title>
        <authorList>
            <person name="Dluhosova J."/>
            <person name="Istvanek J."/>
            <person name="Nedelnik J."/>
            <person name="Repkova J."/>
        </authorList>
    </citation>
    <scope>NUCLEOTIDE SEQUENCE [LARGE SCALE GENOMIC DNA]</scope>
    <source>
        <strain evidence="2">cv. 10/8</strain>
        <tissue evidence="1">Leaf</tissue>
    </source>
</reference>
<name>A0A392NX09_9FABA</name>
<proteinExistence type="predicted"/>
<organism evidence="1 2">
    <name type="scientific">Trifolium medium</name>
    <dbReference type="NCBI Taxonomy" id="97028"/>
    <lineage>
        <taxon>Eukaryota</taxon>
        <taxon>Viridiplantae</taxon>
        <taxon>Streptophyta</taxon>
        <taxon>Embryophyta</taxon>
        <taxon>Tracheophyta</taxon>
        <taxon>Spermatophyta</taxon>
        <taxon>Magnoliopsida</taxon>
        <taxon>eudicotyledons</taxon>
        <taxon>Gunneridae</taxon>
        <taxon>Pentapetalae</taxon>
        <taxon>rosids</taxon>
        <taxon>fabids</taxon>
        <taxon>Fabales</taxon>
        <taxon>Fabaceae</taxon>
        <taxon>Papilionoideae</taxon>
        <taxon>50 kb inversion clade</taxon>
        <taxon>NPAAA clade</taxon>
        <taxon>Hologalegina</taxon>
        <taxon>IRL clade</taxon>
        <taxon>Trifolieae</taxon>
        <taxon>Trifolium</taxon>
    </lineage>
</organism>
<dbReference type="AlphaFoldDB" id="A0A392NX09"/>
<sequence length="237" mass="27379">MLIPGLMMDIHTFQQKNCNWSIENDIWSSSMLGQLMLSFSIRDSGLPRFKQWNPGDKDLMQIVARADLHVINFLETEKSYATSNALMFASTILNSSTMGILWDLEKFNAWRVVFSYQCCCLRNLLSIYELLNFVYDRGKIWIKSIWVLLMLGHLVARRVIEIIPNLEDKVVYKRVALIGSQLRMVGQNSDTGKYSKVRELGDVAKGVVVAKFVIRGEKRDEKGIQIFSVRNHLVWLR</sequence>
<keyword evidence="2" id="KW-1185">Reference proteome</keyword>